<dbReference type="GO" id="GO:0003723">
    <property type="term" value="F:RNA binding"/>
    <property type="evidence" value="ECO:0007669"/>
    <property type="project" value="UniProtKB-KW"/>
</dbReference>
<dbReference type="Gene3D" id="3.10.290.10">
    <property type="entry name" value="RNA-binding S4 domain"/>
    <property type="match status" value="1"/>
</dbReference>
<name>G5JVZ2_9STRE</name>
<dbReference type="InterPro" id="IPR002942">
    <property type="entry name" value="S4_RNA-bd"/>
</dbReference>
<dbReference type="InterPro" id="IPR048443">
    <property type="entry name" value="RqcP2_N"/>
</dbReference>
<evidence type="ECO:0000313" key="4">
    <source>
        <dbReference type="Proteomes" id="UP000003573"/>
    </source>
</evidence>
<dbReference type="Gene3D" id="3.30.70.330">
    <property type="match status" value="1"/>
</dbReference>
<proteinExistence type="predicted"/>
<dbReference type="Pfam" id="PF01479">
    <property type="entry name" value="S4"/>
    <property type="match status" value="1"/>
</dbReference>
<dbReference type="InterPro" id="IPR036986">
    <property type="entry name" value="S4_RNA-bd_sf"/>
</dbReference>
<dbReference type="Pfam" id="PF17774">
    <property type="entry name" value="YlmH_RBD"/>
    <property type="match status" value="1"/>
</dbReference>
<dbReference type="PANTHER" id="PTHR13633:SF3">
    <property type="entry name" value="MITOCHONDRIAL TRANSCRIPTION RESCUE FACTOR 1"/>
    <property type="match status" value="1"/>
</dbReference>
<keyword evidence="4" id="KW-1185">Reference proteome</keyword>
<dbReference type="InterPro" id="IPR012677">
    <property type="entry name" value="Nucleotide-bd_a/b_plait_sf"/>
</dbReference>
<dbReference type="Pfam" id="PF21278">
    <property type="entry name" value="YlmH_1st"/>
    <property type="match status" value="1"/>
</dbReference>
<evidence type="ECO:0000313" key="3">
    <source>
        <dbReference type="EMBL" id="EHJ52374.1"/>
    </source>
</evidence>
<dbReference type="PROSITE" id="PS50889">
    <property type="entry name" value="S4"/>
    <property type="match status" value="1"/>
</dbReference>
<feature type="domain" description="RNA-binding S4" evidence="2">
    <location>
        <begin position="184"/>
        <end position="244"/>
    </location>
</feature>
<dbReference type="CDD" id="cd00165">
    <property type="entry name" value="S4"/>
    <property type="match status" value="1"/>
</dbReference>
<dbReference type="Proteomes" id="UP000003573">
    <property type="component" value="Unassembled WGS sequence"/>
</dbReference>
<evidence type="ECO:0000256" key="1">
    <source>
        <dbReference type="PROSITE-ProRule" id="PRU00182"/>
    </source>
</evidence>
<accession>G5JVZ2</accession>
<dbReference type="SMART" id="SM00363">
    <property type="entry name" value="S4"/>
    <property type="match status" value="1"/>
</dbReference>
<protein>
    <submittedName>
        <fullName evidence="3">S4 domain protein</fullName>
    </submittedName>
</protein>
<dbReference type="PANTHER" id="PTHR13633">
    <property type="entry name" value="MITOCHONDRIAL TRANSCRIPTION RESCUE FACTOR 1"/>
    <property type="match status" value="1"/>
</dbReference>
<dbReference type="EMBL" id="AEUW02000001">
    <property type="protein sequence ID" value="EHJ52374.1"/>
    <property type="molecule type" value="Genomic_DNA"/>
</dbReference>
<gene>
    <name evidence="3" type="ORF">STRMA_1161</name>
</gene>
<dbReference type="InterPro" id="IPR040591">
    <property type="entry name" value="RqcP2_RBD"/>
</dbReference>
<evidence type="ECO:0000259" key="2">
    <source>
        <dbReference type="SMART" id="SM00363"/>
    </source>
</evidence>
<reference evidence="3 4" key="1">
    <citation type="journal article" date="2014" name="Int. J. Syst. Evol. Microbiol.">
        <title>Phylogenomics and the dynamic genome evolution of the genus Streptococcus.</title>
        <authorList>
            <consortium name="The Broad Institute Genome Sequencing Platform"/>
            <person name="Richards V.P."/>
            <person name="Palmer S.R."/>
            <person name="Pavinski Bitar P.D."/>
            <person name="Qin X."/>
            <person name="Weinstock G.M."/>
            <person name="Highlander S.K."/>
            <person name="Town C.D."/>
            <person name="Burne R.A."/>
            <person name="Stanhope M.J."/>
        </authorList>
    </citation>
    <scope>NUCLEOTIDE SEQUENCE [LARGE SCALE GENOMIC DNA]</scope>
    <source>
        <strain evidence="3 4">NCTC 11558</strain>
    </source>
</reference>
<dbReference type="eggNOG" id="COG2302">
    <property type="taxonomic scope" value="Bacteria"/>
</dbReference>
<dbReference type="Gene3D" id="3.30.1370.160">
    <property type="match status" value="1"/>
</dbReference>
<dbReference type="RefSeq" id="WP_003080344.1">
    <property type="nucleotide sequence ID" value="NZ_AEUW02000001.1"/>
</dbReference>
<dbReference type="STRING" id="764298.STRMA_1161"/>
<dbReference type="SUPFAM" id="SSF55174">
    <property type="entry name" value="Alpha-L RNA-binding motif"/>
    <property type="match status" value="1"/>
</dbReference>
<keyword evidence="1" id="KW-0694">RNA-binding</keyword>
<comment type="caution">
    <text evidence="3">The sequence shown here is derived from an EMBL/GenBank/DDBJ whole genome shotgun (WGS) entry which is preliminary data.</text>
</comment>
<organism evidence="3 4">
    <name type="scientific">Streptococcus macacae NCTC 11558</name>
    <dbReference type="NCBI Taxonomy" id="764298"/>
    <lineage>
        <taxon>Bacteria</taxon>
        <taxon>Bacillati</taxon>
        <taxon>Bacillota</taxon>
        <taxon>Bacilli</taxon>
        <taxon>Lactobacillales</taxon>
        <taxon>Streptococcaceae</taxon>
        <taxon>Streptococcus</taxon>
    </lineage>
</organism>
<sequence>MAKQNIYQHFNIEEHDLIEKTYDIIKQVEDSYTHYVTDFINPRQVKVMQTIISQTDLQVYLSSDYIPSEYARLLIAPVYYELDIADFEISLLEINYNNKFNRLTHAQILGTLLNKLGVKRQILGDIIVQERRAQFFIESSMVSYLTAQVSKIGKAAVSFKKLELNEQLENPSDYTEVDILVSSMRLDKVISSVLKVSRGTASKLIEGEKVKLNYLVQSKISCLVEVGDLVSIRGYGRFILKRDNGFSKSGKYKLTIDRITYKHK</sequence>
<dbReference type="AlphaFoldDB" id="G5JVZ2"/>
<dbReference type="OrthoDB" id="9812787at2"/>